<dbReference type="EMBL" id="QXFW01003582">
    <property type="protein sequence ID" value="KAE8969911.1"/>
    <property type="molecule type" value="Genomic_DNA"/>
</dbReference>
<proteinExistence type="predicted"/>
<comment type="caution">
    <text evidence="2">The sequence shown here is derived from an EMBL/GenBank/DDBJ whole genome shotgun (WGS) entry which is preliminary data.</text>
</comment>
<feature type="compositionally biased region" description="Basic residues" evidence="1">
    <location>
        <begin position="195"/>
        <end position="212"/>
    </location>
</feature>
<evidence type="ECO:0000313" key="3">
    <source>
        <dbReference type="Proteomes" id="UP000460718"/>
    </source>
</evidence>
<reference evidence="2 3" key="1">
    <citation type="submission" date="2018-09" db="EMBL/GenBank/DDBJ databases">
        <title>Genomic investigation of the strawberry pathogen Phytophthora fragariae indicates pathogenicity is determined by transcriptional variation in three key races.</title>
        <authorList>
            <person name="Adams T.M."/>
            <person name="Armitage A.D."/>
            <person name="Sobczyk M.K."/>
            <person name="Bates H.J."/>
            <person name="Dunwell J.M."/>
            <person name="Nellist C.F."/>
            <person name="Harrison R.J."/>
        </authorList>
    </citation>
    <scope>NUCLEOTIDE SEQUENCE [LARGE SCALE GENOMIC DNA]</scope>
    <source>
        <strain evidence="2 3">SCRP245</strain>
    </source>
</reference>
<feature type="region of interest" description="Disordered" evidence="1">
    <location>
        <begin position="175"/>
        <end position="220"/>
    </location>
</feature>
<dbReference type="AlphaFoldDB" id="A0A6A3HJV8"/>
<evidence type="ECO:0000313" key="2">
    <source>
        <dbReference type="EMBL" id="KAE8969911.1"/>
    </source>
</evidence>
<feature type="compositionally biased region" description="Low complexity" evidence="1">
    <location>
        <begin position="180"/>
        <end position="194"/>
    </location>
</feature>
<accession>A0A6A3HJV8</accession>
<sequence length="277" mass="31401">MNYAFDCILDIPWLVPYQPQIDWFARSVMRRQDFDVTEDFTHLLVAPRDWPHVNGPLCTTCAALLTGDEDEEPARGRAVEHPWLPQMKNETVEQRLPYVKEAVEQWFPPSNKAVEQRFPSTNEAVEQWFPHANEAVEQQLPHANEAVEQRLPHDDAAGEQELPPRVSGAVENELSRLEEGAASSSESDTSISSRGSRRTKTSRRLERRLKPRRTVDLPSAPTESVCTVEYVDGAPNSTRVIEVASPPRDAKSITSLPCISWKNFFRDLKPETLSRCA</sequence>
<evidence type="ECO:0000256" key="1">
    <source>
        <dbReference type="SAM" id="MobiDB-lite"/>
    </source>
</evidence>
<organism evidence="2 3">
    <name type="scientific">Phytophthora fragariae</name>
    <dbReference type="NCBI Taxonomy" id="53985"/>
    <lineage>
        <taxon>Eukaryota</taxon>
        <taxon>Sar</taxon>
        <taxon>Stramenopiles</taxon>
        <taxon>Oomycota</taxon>
        <taxon>Peronosporomycetes</taxon>
        <taxon>Peronosporales</taxon>
        <taxon>Peronosporaceae</taxon>
        <taxon>Phytophthora</taxon>
    </lineage>
</organism>
<gene>
    <name evidence="2" type="ORF">PF011_g26620</name>
</gene>
<name>A0A6A3HJV8_9STRA</name>
<protein>
    <submittedName>
        <fullName evidence="2">Uncharacterized protein</fullName>
    </submittedName>
</protein>
<dbReference type="Proteomes" id="UP000460718">
    <property type="component" value="Unassembled WGS sequence"/>
</dbReference>